<evidence type="ECO:0000313" key="1">
    <source>
        <dbReference type="EMBL" id="KUE75567.1"/>
    </source>
</evidence>
<dbReference type="Proteomes" id="UP000053433">
    <property type="component" value="Unassembled WGS sequence"/>
</dbReference>
<comment type="caution">
    <text evidence="1">The sequence shown here is derived from an EMBL/GenBank/DDBJ whole genome shotgun (WGS) entry which is preliminary data.</text>
</comment>
<dbReference type="EMBL" id="LMUA01000019">
    <property type="protein sequence ID" value="KUE75567.1"/>
    <property type="molecule type" value="Genomic_DNA"/>
</dbReference>
<accession>A0A0W7TPB3</accession>
<evidence type="ECO:0000313" key="2">
    <source>
        <dbReference type="Proteomes" id="UP000053433"/>
    </source>
</evidence>
<gene>
    <name evidence="1" type="ORF">ASJ35_13070</name>
</gene>
<reference evidence="1 2" key="1">
    <citation type="submission" date="2015-10" db="EMBL/GenBank/DDBJ databases">
        <title>A novel member of the family Ruminococcaceae isolated from human faeces.</title>
        <authorList>
            <person name="Shkoporov A.N."/>
            <person name="Chaplin A.V."/>
            <person name="Motuzova O.V."/>
            <person name="Kafarskaia L.I."/>
            <person name="Efimov B.A."/>
        </authorList>
    </citation>
    <scope>NUCLEOTIDE SEQUENCE [LARGE SCALE GENOMIC DNA]</scope>
    <source>
        <strain evidence="1 2">668</strain>
    </source>
</reference>
<dbReference type="AlphaFoldDB" id="A0A0W7TPB3"/>
<organism evidence="1 2">
    <name type="scientific">Ruthenibacterium lactatiformans</name>
    <dbReference type="NCBI Taxonomy" id="1550024"/>
    <lineage>
        <taxon>Bacteria</taxon>
        <taxon>Bacillati</taxon>
        <taxon>Bacillota</taxon>
        <taxon>Clostridia</taxon>
        <taxon>Eubacteriales</taxon>
        <taxon>Oscillospiraceae</taxon>
        <taxon>Ruthenibacterium</taxon>
    </lineage>
</organism>
<sequence length="69" mass="7378">MHAAMALRAPLMASGVHGTPLMHTPPMLHSIAASASSHAPFFCFMPLPPLQKCAASLLQSGRLCRIIKR</sequence>
<protein>
    <submittedName>
        <fullName evidence="1">Uncharacterized protein</fullName>
    </submittedName>
</protein>
<proteinExistence type="predicted"/>
<name>A0A0W7TPB3_9FIRM</name>